<keyword evidence="5" id="KW-0819">tRNA processing</keyword>
<sequence length="728" mass="84291">MSIVYRLSRFLSSRTIVQNNYRKMLSNNVSARINMIVMGNGAMMQPSLIVTSDKINYLFNCGEGTQRMIIEHNKYLKLGKLQNIFFTGTSYENWSGFFGLVLTVAEIKNQFRFHGSKRFAKIIQMYRQFLQSASKVELQHVITDNVDTVIDLIDDDDFLIRSLSYKESTAYILIAKDKIGRLLIDKCKQLNIPPGPKFAALKNGETIEIDGKIIQPNDVLGPPEPGAAIVILECPQYDYLNDFYQKIENFNPYVMGKQIELVVHMTPAMIANNSNYQSWLKTFDSNVKHLILNENSCYDLGLISSTELQIKLNLLDNEIFRSLSERQSCIATDEKFNFECKKIIENIPNLFTYQIRPRKKFEILDSNCCWLDVKKIHEEILEQQEFKDRLNEYKTLTIKNQQQMSYPNVLFLGTGSSSPGKQRNTSGILVNLNEGKSILLDCGESTILQMIRFFGHDHYRQTLQRINVVFITHYHADHHFGLIKLIKERLKLSDQSKPLWIIAPYSILSFLNYFDQNFENISKGFCGIACETLSFDKITKKLNQNEEKQKLLQQIDLKEMATVLVPHCFESYGIIFETNCGKKFAYSGDSMYSDSFDYIGKNCDMLIHEATMNDDLWQEAEYKRHSTISQAINVGRKIDAKYTVLTHFSQRYAKMAPINLIDDELLANYIEKQVVIAFDFMQISFENLANAARLKYPLELLFDEEIQRMQNVVSKRNNKRKLLSEEFS</sequence>
<keyword evidence="10" id="KW-0862">Zinc</keyword>
<dbReference type="Gene3D" id="3.60.15.10">
    <property type="entry name" value="Ribonuclease Z/Hydroxyacylglutathione hydrolase-like"/>
    <property type="match status" value="2"/>
</dbReference>
<dbReference type="Pfam" id="PF23023">
    <property type="entry name" value="Anti-Pycsar_Apyc1"/>
    <property type="match status" value="1"/>
</dbReference>
<dbReference type="CDD" id="cd07718">
    <property type="entry name" value="RNaseZ_ELAC1_ELAC2-C-term-like_MBL-fold"/>
    <property type="match status" value="1"/>
</dbReference>
<dbReference type="SUPFAM" id="SSF56281">
    <property type="entry name" value="Metallo-hydrolase/oxidoreductase"/>
    <property type="match status" value="2"/>
</dbReference>
<dbReference type="PANTHER" id="PTHR12553:SF49">
    <property type="entry name" value="ZINC PHOSPHODIESTERASE ELAC PROTEIN 2"/>
    <property type="match status" value="1"/>
</dbReference>
<dbReference type="FunCoup" id="A0A6P6Y2D5">
    <property type="interactions" value="1530"/>
</dbReference>
<dbReference type="Proteomes" id="UP000515146">
    <property type="component" value="Unplaced"/>
</dbReference>
<keyword evidence="7" id="KW-0479">Metal-binding</keyword>
<dbReference type="InterPro" id="IPR027794">
    <property type="entry name" value="tRNase_Z_dom"/>
</dbReference>
<dbReference type="GO" id="GO:1990180">
    <property type="term" value="P:mitochondrial tRNA 3'-end processing"/>
    <property type="evidence" value="ECO:0007669"/>
    <property type="project" value="TreeGrafter"/>
</dbReference>
<evidence type="ECO:0000256" key="7">
    <source>
        <dbReference type="ARBA" id="ARBA00022723"/>
    </source>
</evidence>
<keyword evidence="9" id="KW-0378">Hydrolase</keyword>
<keyword evidence="6" id="KW-0540">Nuclease</keyword>
<gene>
    <name evidence="13" type="primary">LOC113793780</name>
</gene>
<dbReference type="KEGG" id="dpte:113793780"/>
<keyword evidence="8" id="KW-0255">Endonuclease</keyword>
<protein>
    <recommendedName>
        <fullName evidence="4">ribonuclease Z</fullName>
        <ecNumber evidence="4">3.1.26.11</ecNumber>
    </recommendedName>
</protein>
<evidence type="ECO:0000256" key="9">
    <source>
        <dbReference type="ARBA" id="ARBA00022801"/>
    </source>
</evidence>
<evidence type="ECO:0000256" key="8">
    <source>
        <dbReference type="ARBA" id="ARBA00022759"/>
    </source>
</evidence>
<feature type="domain" description="tRNase Z endonuclease" evidence="11">
    <location>
        <begin position="45"/>
        <end position="95"/>
    </location>
</feature>
<evidence type="ECO:0000256" key="2">
    <source>
        <dbReference type="ARBA" id="ARBA00001947"/>
    </source>
</evidence>
<dbReference type="OMA" id="TLFRDEM"/>
<evidence type="ECO:0000256" key="3">
    <source>
        <dbReference type="ARBA" id="ARBA00007823"/>
    </source>
</evidence>
<evidence type="ECO:0000259" key="11">
    <source>
        <dbReference type="Pfam" id="PF13691"/>
    </source>
</evidence>
<dbReference type="GO" id="GO:0046872">
    <property type="term" value="F:metal ion binding"/>
    <property type="evidence" value="ECO:0007669"/>
    <property type="project" value="UniProtKB-KW"/>
</dbReference>
<evidence type="ECO:0000256" key="4">
    <source>
        <dbReference type="ARBA" id="ARBA00012477"/>
    </source>
</evidence>
<dbReference type="InParanoid" id="A0A6P6Y2D5"/>
<evidence type="ECO:0000256" key="5">
    <source>
        <dbReference type="ARBA" id="ARBA00022694"/>
    </source>
</evidence>
<evidence type="ECO:0000256" key="6">
    <source>
        <dbReference type="ARBA" id="ARBA00022722"/>
    </source>
</evidence>
<reference evidence="13" key="1">
    <citation type="submission" date="2025-08" db="UniProtKB">
        <authorList>
            <consortium name="RefSeq"/>
        </authorList>
    </citation>
    <scope>IDENTIFICATION</scope>
    <source>
        <strain evidence="13">Airmid</strain>
    </source>
</reference>
<dbReference type="AlphaFoldDB" id="A0A6P6Y2D5"/>
<evidence type="ECO:0000313" key="12">
    <source>
        <dbReference type="Proteomes" id="UP000515146"/>
    </source>
</evidence>
<evidence type="ECO:0000256" key="1">
    <source>
        <dbReference type="ARBA" id="ARBA00000402"/>
    </source>
</evidence>
<dbReference type="GO" id="GO:0005739">
    <property type="term" value="C:mitochondrion"/>
    <property type="evidence" value="ECO:0007669"/>
    <property type="project" value="TreeGrafter"/>
</dbReference>
<proteinExistence type="inferred from homology"/>
<dbReference type="GO" id="GO:0042781">
    <property type="term" value="F:3'-tRNA processing endoribonuclease activity"/>
    <property type="evidence" value="ECO:0007669"/>
    <property type="project" value="UniProtKB-EC"/>
</dbReference>
<comment type="cofactor">
    <cofactor evidence="2">
        <name>Zn(2+)</name>
        <dbReference type="ChEBI" id="CHEBI:29105"/>
    </cofactor>
</comment>
<dbReference type="EC" id="3.1.26.11" evidence="4"/>
<comment type="catalytic activity">
    <reaction evidence="1">
        <text>Endonucleolytic cleavage of RNA, removing extra 3' nucleotides from tRNA precursor, generating 3' termini of tRNAs. A 3'-hydroxy group is left at the tRNA terminus and a 5'-phosphoryl group is left at the trailer molecule.</text>
        <dbReference type="EC" id="3.1.26.11"/>
    </reaction>
</comment>
<evidence type="ECO:0000313" key="13">
    <source>
        <dbReference type="RefSeq" id="XP_027199653.1"/>
    </source>
</evidence>
<dbReference type="PANTHER" id="PTHR12553">
    <property type="entry name" value="ZINC PHOSPHODIESTERASE ELAC PROTEIN 2"/>
    <property type="match status" value="1"/>
</dbReference>
<dbReference type="InterPro" id="IPR036866">
    <property type="entry name" value="RibonucZ/Hydroxyglut_hydro"/>
</dbReference>
<dbReference type="Pfam" id="PF13691">
    <property type="entry name" value="Lactamase_B_4"/>
    <property type="match status" value="1"/>
</dbReference>
<dbReference type="InterPro" id="IPR047151">
    <property type="entry name" value="RNZ2-like"/>
</dbReference>
<accession>A0A6P6Y2D5</accession>
<keyword evidence="12" id="KW-1185">Reference proteome</keyword>
<name>A0A6P6Y2D5_DERPT</name>
<organism evidence="12 13">
    <name type="scientific">Dermatophagoides pteronyssinus</name>
    <name type="common">European house dust mite</name>
    <dbReference type="NCBI Taxonomy" id="6956"/>
    <lineage>
        <taxon>Eukaryota</taxon>
        <taxon>Metazoa</taxon>
        <taxon>Ecdysozoa</taxon>
        <taxon>Arthropoda</taxon>
        <taxon>Chelicerata</taxon>
        <taxon>Arachnida</taxon>
        <taxon>Acari</taxon>
        <taxon>Acariformes</taxon>
        <taxon>Sarcoptiformes</taxon>
        <taxon>Astigmata</taxon>
        <taxon>Psoroptidia</taxon>
        <taxon>Analgoidea</taxon>
        <taxon>Pyroglyphidae</taxon>
        <taxon>Dermatophagoidinae</taxon>
        <taxon>Dermatophagoides</taxon>
    </lineage>
</organism>
<evidence type="ECO:0000256" key="10">
    <source>
        <dbReference type="ARBA" id="ARBA00022833"/>
    </source>
</evidence>
<comment type="similarity">
    <text evidence="3">Belongs to the RNase Z family.</text>
</comment>
<dbReference type="OrthoDB" id="527344at2759"/>
<dbReference type="RefSeq" id="XP_027199653.1">
    <property type="nucleotide sequence ID" value="XM_027343852.1"/>
</dbReference>